<dbReference type="GO" id="GO:0016787">
    <property type="term" value="F:hydrolase activity"/>
    <property type="evidence" value="ECO:0007669"/>
    <property type="project" value="UniProtKB-KW"/>
</dbReference>
<comment type="subcellular location">
    <subcellularLocation>
        <location evidence="1 7">Cytoplasm</location>
    </subcellularLocation>
</comment>
<dbReference type="InterPro" id="IPR036412">
    <property type="entry name" value="HAD-like_sf"/>
</dbReference>
<evidence type="ECO:0000313" key="9">
    <source>
        <dbReference type="Proteomes" id="UP001464891"/>
    </source>
</evidence>
<keyword evidence="2 7" id="KW-0963">Cytoplasm</keyword>
<dbReference type="PANTHER" id="PTHR42891">
    <property type="entry name" value="D-GLYCERO-BETA-D-MANNO-HEPTOSE-1,7-BISPHOSPHATE 7-PHOSPHATASE"/>
    <property type="match status" value="1"/>
</dbReference>
<reference evidence="8 9" key="1">
    <citation type="submission" date="2022-04" db="EMBL/GenBank/DDBJ databases">
        <title>Positive selection, recombination, and allopatry shape intraspecific diversity of widespread and dominant cyanobacteria.</title>
        <authorList>
            <person name="Wei J."/>
            <person name="Shu W."/>
            <person name="Hu C."/>
        </authorList>
    </citation>
    <scope>NUCLEOTIDE SEQUENCE [LARGE SCALE GENOMIC DNA]</scope>
    <source>
        <strain evidence="8 9">GB2-A4</strain>
    </source>
</reference>
<dbReference type="InterPro" id="IPR023214">
    <property type="entry name" value="HAD_sf"/>
</dbReference>
<comment type="caution">
    <text evidence="8">The sequence shown here is derived from an EMBL/GenBank/DDBJ whole genome shotgun (WGS) entry which is preliminary data.</text>
</comment>
<organism evidence="8 9">
    <name type="scientific">Trichocoleus desertorum GB2-A4</name>
    <dbReference type="NCBI Taxonomy" id="2933944"/>
    <lineage>
        <taxon>Bacteria</taxon>
        <taxon>Bacillati</taxon>
        <taxon>Cyanobacteriota</taxon>
        <taxon>Cyanophyceae</taxon>
        <taxon>Leptolyngbyales</taxon>
        <taxon>Trichocoleusaceae</taxon>
        <taxon>Trichocoleus</taxon>
    </lineage>
</organism>
<dbReference type="CDD" id="cd07503">
    <property type="entry name" value="HAD_HisB-N"/>
    <property type="match status" value="1"/>
</dbReference>
<evidence type="ECO:0000256" key="4">
    <source>
        <dbReference type="ARBA" id="ARBA00022801"/>
    </source>
</evidence>
<evidence type="ECO:0000256" key="2">
    <source>
        <dbReference type="ARBA" id="ARBA00022490"/>
    </source>
</evidence>
<dbReference type="NCBIfam" id="TIGR01656">
    <property type="entry name" value="Histidinol-ppas"/>
    <property type="match status" value="1"/>
</dbReference>
<sequence>MYAFGVPVGWDEGAGDRVAVFLDRDGVLNVEAGYIHNVEDLHLVPGAAEAVRRLNNQGLFCCLVSNQSGPARNYYPISHVEALHQRLCTLLHQESGARLDALYFCPTLSLPEGGINPDLASWSTWRKPNTGMLIAAAWEHNLDISRSFMVGDKATDIDMAHNAGCTGILVQTGFGDRVLVGEYQHHTRPDYIAADLPAAAEWILKQLATQPLN</sequence>
<evidence type="ECO:0000313" key="8">
    <source>
        <dbReference type="EMBL" id="MEP0815958.1"/>
    </source>
</evidence>
<dbReference type="Pfam" id="PF13242">
    <property type="entry name" value="Hydrolase_like"/>
    <property type="match status" value="1"/>
</dbReference>
<dbReference type="Gene3D" id="3.40.50.1000">
    <property type="entry name" value="HAD superfamily/HAD-like"/>
    <property type="match status" value="1"/>
</dbReference>
<comment type="similarity">
    <text evidence="7">Belongs to the gmhB family.</text>
</comment>
<accession>A0ABV0J2H0</accession>
<dbReference type="RefSeq" id="WP_190431576.1">
    <property type="nucleotide sequence ID" value="NZ_JAMPKM010000001.1"/>
</dbReference>
<evidence type="ECO:0000256" key="7">
    <source>
        <dbReference type="PIRNR" id="PIRNR004682"/>
    </source>
</evidence>
<dbReference type="InterPro" id="IPR004446">
    <property type="entry name" value="Heptose_bisP_phosphatase"/>
</dbReference>
<dbReference type="InterPro" id="IPR006543">
    <property type="entry name" value="Histidinol-phos"/>
</dbReference>
<dbReference type="NCBIfam" id="TIGR01662">
    <property type="entry name" value="HAD-SF-IIIA"/>
    <property type="match status" value="1"/>
</dbReference>
<evidence type="ECO:0000256" key="6">
    <source>
        <dbReference type="ARBA" id="ARBA00031828"/>
    </source>
</evidence>
<dbReference type="PANTHER" id="PTHR42891:SF1">
    <property type="entry name" value="D-GLYCERO-BETA-D-MANNO-HEPTOSE-1,7-BISPHOSPHATE 7-PHOSPHATASE"/>
    <property type="match status" value="1"/>
</dbReference>
<dbReference type="EMBL" id="JAMPKM010000001">
    <property type="protein sequence ID" value="MEP0815958.1"/>
    <property type="molecule type" value="Genomic_DNA"/>
</dbReference>
<evidence type="ECO:0000256" key="3">
    <source>
        <dbReference type="ARBA" id="ARBA00022723"/>
    </source>
</evidence>
<dbReference type="EC" id="3.1.3.-" evidence="7"/>
<evidence type="ECO:0000256" key="1">
    <source>
        <dbReference type="ARBA" id="ARBA00004496"/>
    </source>
</evidence>
<keyword evidence="5 7" id="KW-0119">Carbohydrate metabolism</keyword>
<dbReference type="SUPFAM" id="SSF56784">
    <property type="entry name" value="HAD-like"/>
    <property type="match status" value="1"/>
</dbReference>
<protein>
    <recommendedName>
        <fullName evidence="6 7">D,D-heptose 1,7-bisphosphate phosphatase</fullName>
        <ecNumber evidence="7">3.1.3.-</ecNumber>
    </recommendedName>
</protein>
<gene>
    <name evidence="8" type="ORF">NC998_02480</name>
</gene>
<dbReference type="InterPro" id="IPR006549">
    <property type="entry name" value="HAD-SF_hydro_IIIA"/>
</dbReference>
<proteinExistence type="inferred from homology"/>
<dbReference type="Proteomes" id="UP001464891">
    <property type="component" value="Unassembled WGS sequence"/>
</dbReference>
<dbReference type="PIRSF" id="PIRSF004682">
    <property type="entry name" value="GmhB"/>
    <property type="match status" value="1"/>
</dbReference>
<keyword evidence="9" id="KW-1185">Reference proteome</keyword>
<keyword evidence="4 7" id="KW-0378">Hydrolase</keyword>
<evidence type="ECO:0000256" key="5">
    <source>
        <dbReference type="ARBA" id="ARBA00023277"/>
    </source>
</evidence>
<keyword evidence="3" id="KW-0479">Metal-binding</keyword>
<name>A0ABV0J2H0_9CYAN</name>